<name>A0A9N8ZDK8_9GLOM</name>
<dbReference type="AlphaFoldDB" id="A0A9N8ZDK8"/>
<accession>A0A9N8ZDK8</accession>
<dbReference type="OrthoDB" id="2631350at2759"/>
<protein>
    <submittedName>
        <fullName evidence="1">141_t:CDS:1</fullName>
    </submittedName>
</protein>
<comment type="caution">
    <text evidence="1">The sequence shown here is derived from an EMBL/GenBank/DDBJ whole genome shotgun (WGS) entry which is preliminary data.</text>
</comment>
<dbReference type="Proteomes" id="UP000789706">
    <property type="component" value="Unassembled WGS sequence"/>
</dbReference>
<keyword evidence="2" id="KW-1185">Reference proteome</keyword>
<proteinExistence type="predicted"/>
<dbReference type="EMBL" id="CAJVPK010000312">
    <property type="protein sequence ID" value="CAG8492513.1"/>
    <property type="molecule type" value="Genomic_DNA"/>
</dbReference>
<reference evidence="1" key="1">
    <citation type="submission" date="2021-06" db="EMBL/GenBank/DDBJ databases">
        <authorList>
            <person name="Kallberg Y."/>
            <person name="Tangrot J."/>
            <person name="Rosling A."/>
        </authorList>
    </citation>
    <scope>NUCLEOTIDE SEQUENCE</scope>
    <source>
        <strain evidence="1">AZ414A</strain>
    </source>
</reference>
<evidence type="ECO:0000313" key="2">
    <source>
        <dbReference type="Proteomes" id="UP000789706"/>
    </source>
</evidence>
<gene>
    <name evidence="1" type="ORF">DEBURN_LOCUS4253</name>
</gene>
<evidence type="ECO:0000313" key="1">
    <source>
        <dbReference type="EMBL" id="CAG8492513.1"/>
    </source>
</evidence>
<dbReference type="SUPFAM" id="SSF52047">
    <property type="entry name" value="RNI-like"/>
    <property type="match status" value="1"/>
</dbReference>
<sequence length="468" mass="54606">MAYKISTEILIIVLNNVQSSRSTQDLYSSLLVNRIWCKFTIPLLWELTLGQEYYTEHELRKKALCIRTYISCMDTQVRNLLIQNKFDLSSSPPQAIFDYPSFTHKFIINNLVYFVSIYSQQIVSPDQENSNSDDADEEIVTTESRILFHEICKLIINRCTFLDCFKLVRVPKCFLKNIYLRYGDLIGSILNLPGAPKVFKKLESFTSTIRRNLNLTEPLYESLKLICDNILSMDLSLNSDPQIESLEKLIIVQKWLENLSIAGNFYRLPNSLFWAIISRKETLKSLRLDLVDFSNFKGKLASIGQFISLQELYIKHCYRLHNSDCLFLASSFTQLNSFHYFHSRHIDSYPREFIIEILQTANIRSFSFDCGEEFDADELLCQITKNVPESLEIIEIRMDYNDPWIFSADSLRIFLEGWCCKGGGNKPRILRIKRSLKLNDFMPPLNLVTISSEHFKVIEEYGIRFDME</sequence>
<organism evidence="1 2">
    <name type="scientific">Diversispora eburnea</name>
    <dbReference type="NCBI Taxonomy" id="1213867"/>
    <lineage>
        <taxon>Eukaryota</taxon>
        <taxon>Fungi</taxon>
        <taxon>Fungi incertae sedis</taxon>
        <taxon>Mucoromycota</taxon>
        <taxon>Glomeromycotina</taxon>
        <taxon>Glomeromycetes</taxon>
        <taxon>Diversisporales</taxon>
        <taxon>Diversisporaceae</taxon>
        <taxon>Diversispora</taxon>
    </lineage>
</organism>